<keyword evidence="1" id="KW-0472">Membrane</keyword>
<feature type="chain" id="PRO_5043874684" description="Arabinogalactan peptide 23-like" evidence="2">
    <location>
        <begin position="23"/>
        <end position="87"/>
    </location>
</feature>
<organism evidence="3 4">
    <name type="scientific">Linum tenue</name>
    <dbReference type="NCBI Taxonomy" id="586396"/>
    <lineage>
        <taxon>Eukaryota</taxon>
        <taxon>Viridiplantae</taxon>
        <taxon>Streptophyta</taxon>
        <taxon>Embryophyta</taxon>
        <taxon>Tracheophyta</taxon>
        <taxon>Spermatophyta</taxon>
        <taxon>Magnoliopsida</taxon>
        <taxon>eudicotyledons</taxon>
        <taxon>Gunneridae</taxon>
        <taxon>Pentapetalae</taxon>
        <taxon>rosids</taxon>
        <taxon>fabids</taxon>
        <taxon>Malpighiales</taxon>
        <taxon>Linaceae</taxon>
        <taxon>Linum</taxon>
    </lineage>
</organism>
<evidence type="ECO:0000313" key="3">
    <source>
        <dbReference type="EMBL" id="CAI0377103.1"/>
    </source>
</evidence>
<protein>
    <recommendedName>
        <fullName evidence="5">Arabinogalactan peptide 23-like</fullName>
    </recommendedName>
</protein>
<keyword evidence="1" id="KW-0812">Transmembrane</keyword>
<evidence type="ECO:0000256" key="1">
    <source>
        <dbReference type="SAM" id="Phobius"/>
    </source>
</evidence>
<dbReference type="InterPro" id="IPR044702">
    <property type="entry name" value="AGP23/40"/>
</dbReference>
<dbReference type="PANTHER" id="PTHR34672">
    <property type="entry name" value="POLLEN-SPECIFIC ARABINOGALACTA PROTEIN BAN102"/>
    <property type="match status" value="1"/>
</dbReference>
<dbReference type="AlphaFoldDB" id="A0AAV0GXM0"/>
<proteinExistence type="predicted"/>
<evidence type="ECO:0008006" key="5">
    <source>
        <dbReference type="Google" id="ProtNLM"/>
    </source>
</evidence>
<dbReference type="EMBL" id="CAMGYJ010000002">
    <property type="protein sequence ID" value="CAI0377103.1"/>
    <property type="molecule type" value="Genomic_DNA"/>
</dbReference>
<dbReference type="Proteomes" id="UP001154282">
    <property type="component" value="Unassembled WGS sequence"/>
</dbReference>
<evidence type="ECO:0000256" key="2">
    <source>
        <dbReference type="SAM" id="SignalP"/>
    </source>
</evidence>
<dbReference type="PANTHER" id="PTHR34672:SF2">
    <property type="entry name" value="ARABINOGALACTAN PROTEIN 23"/>
    <property type="match status" value="1"/>
</dbReference>
<sequence>MAMKKICCAVVFAAASLSTVMAAETVAPAPGPSGADAASAAGLAAGGPTAAAGGPAAGPTSAAGSALPAFGTLVGASLVSLVSYYFQ</sequence>
<evidence type="ECO:0000313" key="4">
    <source>
        <dbReference type="Proteomes" id="UP001154282"/>
    </source>
</evidence>
<keyword evidence="2" id="KW-0732">Signal</keyword>
<comment type="caution">
    <text evidence="3">The sequence shown here is derived from an EMBL/GenBank/DDBJ whole genome shotgun (WGS) entry which is preliminary data.</text>
</comment>
<keyword evidence="4" id="KW-1185">Reference proteome</keyword>
<accession>A0AAV0GXM0</accession>
<gene>
    <name evidence="3" type="ORF">LITE_LOCUS1329</name>
</gene>
<keyword evidence="1" id="KW-1133">Transmembrane helix</keyword>
<name>A0AAV0GXM0_9ROSI</name>
<feature type="signal peptide" evidence="2">
    <location>
        <begin position="1"/>
        <end position="22"/>
    </location>
</feature>
<feature type="transmembrane region" description="Helical" evidence="1">
    <location>
        <begin position="66"/>
        <end position="86"/>
    </location>
</feature>
<reference evidence="3" key="1">
    <citation type="submission" date="2022-08" db="EMBL/GenBank/DDBJ databases">
        <authorList>
            <person name="Gutierrez-Valencia J."/>
        </authorList>
    </citation>
    <scope>NUCLEOTIDE SEQUENCE</scope>
</reference>